<proteinExistence type="predicted"/>
<dbReference type="InParanoid" id="B9RL11"/>
<dbReference type="AlphaFoldDB" id="B9RL11"/>
<dbReference type="EMBL" id="EQ973786">
    <property type="protein sequence ID" value="EEF47926.1"/>
    <property type="molecule type" value="Genomic_DNA"/>
</dbReference>
<dbReference type="PANTHER" id="PTHR46719:SF18">
    <property type="entry name" value="FINGER PROTEIN ATL2I, PUTATIVE-RELATED"/>
    <property type="match status" value="1"/>
</dbReference>
<reference evidence="5" key="1">
    <citation type="journal article" date="2010" name="Nat. Biotechnol.">
        <title>Draft genome sequence of the oilseed species Ricinus communis.</title>
        <authorList>
            <person name="Chan A.P."/>
            <person name="Crabtree J."/>
            <person name="Zhao Q."/>
            <person name="Lorenzi H."/>
            <person name="Orvis J."/>
            <person name="Puiu D."/>
            <person name="Melake-Berhan A."/>
            <person name="Jones K.M."/>
            <person name="Redman J."/>
            <person name="Chen G."/>
            <person name="Cahoon E.B."/>
            <person name="Gedil M."/>
            <person name="Stanke M."/>
            <person name="Haas B.J."/>
            <person name="Wortman J.R."/>
            <person name="Fraser-Liggett C.M."/>
            <person name="Ravel J."/>
            <person name="Rabinowicz P.D."/>
        </authorList>
    </citation>
    <scope>NUCLEOTIDE SEQUENCE [LARGE SCALE GENOMIC DNA]</scope>
    <source>
        <strain evidence="5">cv. Hale</strain>
    </source>
</reference>
<organism evidence="4 5">
    <name type="scientific">Ricinus communis</name>
    <name type="common">Castor bean</name>
    <dbReference type="NCBI Taxonomy" id="3988"/>
    <lineage>
        <taxon>Eukaryota</taxon>
        <taxon>Viridiplantae</taxon>
        <taxon>Streptophyta</taxon>
        <taxon>Embryophyta</taxon>
        <taxon>Tracheophyta</taxon>
        <taxon>Spermatophyta</taxon>
        <taxon>Magnoliopsida</taxon>
        <taxon>eudicotyledons</taxon>
        <taxon>Gunneridae</taxon>
        <taxon>Pentapetalae</taxon>
        <taxon>rosids</taxon>
        <taxon>fabids</taxon>
        <taxon>Malpighiales</taxon>
        <taxon>Euphorbiaceae</taxon>
        <taxon>Acalyphoideae</taxon>
        <taxon>Acalypheae</taxon>
        <taxon>Ricinus</taxon>
    </lineage>
</organism>
<dbReference type="SUPFAM" id="SSF57850">
    <property type="entry name" value="RING/U-box"/>
    <property type="match status" value="1"/>
</dbReference>
<keyword evidence="2" id="KW-1133">Transmembrane helix</keyword>
<dbReference type="CDD" id="cd16461">
    <property type="entry name" value="RING-H2_EL5-like"/>
    <property type="match status" value="1"/>
</dbReference>
<keyword evidence="1" id="KW-0863">Zinc-finger</keyword>
<evidence type="ECO:0000256" key="2">
    <source>
        <dbReference type="SAM" id="Phobius"/>
    </source>
</evidence>
<feature type="domain" description="RING-type" evidence="3">
    <location>
        <begin position="110"/>
        <end position="152"/>
    </location>
</feature>
<accession>B9RL11</accession>
<evidence type="ECO:0000256" key="1">
    <source>
        <dbReference type="PROSITE-ProRule" id="PRU00175"/>
    </source>
</evidence>
<name>B9RL11_RICCO</name>
<evidence type="ECO:0000313" key="5">
    <source>
        <dbReference type="Proteomes" id="UP000008311"/>
    </source>
</evidence>
<sequence length="187" mass="20062">MNATAADSIHGLKGGIGTIFGVSIGAFSMISILIFAAYFCTGKRVSQRPDPGPSVSSDDDDDAHQGSITIEVGLDEATLKTYPKIIFSQAKSEILQKGAGSESIASSCCCSICLAEYSDSDVLRLLPDCDHLFHVQCVDPWLMLHPTCPICRKAPAATITATALSAEMAPRANWQPIFVPWFVQLMH</sequence>
<evidence type="ECO:0000313" key="4">
    <source>
        <dbReference type="EMBL" id="EEF47926.1"/>
    </source>
</evidence>
<dbReference type="OrthoDB" id="8062037at2759"/>
<dbReference type="PROSITE" id="PS50089">
    <property type="entry name" value="ZF_RING_2"/>
    <property type="match status" value="1"/>
</dbReference>
<keyword evidence="5" id="KW-1185">Reference proteome</keyword>
<gene>
    <name evidence="4" type="ORF">RCOM_0941000</name>
</gene>
<evidence type="ECO:0000259" key="3">
    <source>
        <dbReference type="PROSITE" id="PS50089"/>
    </source>
</evidence>
<keyword evidence="2" id="KW-0812">Transmembrane</keyword>
<keyword evidence="1" id="KW-0862">Zinc</keyword>
<dbReference type="Pfam" id="PF13639">
    <property type="entry name" value="zf-RING_2"/>
    <property type="match status" value="1"/>
</dbReference>
<dbReference type="eggNOG" id="KOG0800">
    <property type="taxonomic scope" value="Eukaryota"/>
</dbReference>
<dbReference type="PANTHER" id="PTHR46719">
    <property type="entry name" value="TRANSCRIPTION FACTOR C2H2 FAMILY-RELATED"/>
    <property type="match status" value="1"/>
</dbReference>
<dbReference type="GO" id="GO:0008270">
    <property type="term" value="F:zinc ion binding"/>
    <property type="evidence" value="ECO:0007669"/>
    <property type="project" value="UniProtKB-KW"/>
</dbReference>
<dbReference type="InterPro" id="IPR013083">
    <property type="entry name" value="Znf_RING/FYVE/PHD"/>
</dbReference>
<dbReference type="KEGG" id="rcu:8285401"/>
<keyword evidence="2" id="KW-0472">Membrane</keyword>
<dbReference type="SMART" id="SM00184">
    <property type="entry name" value="RING"/>
    <property type="match status" value="1"/>
</dbReference>
<dbReference type="OMA" id="YLCARIC"/>
<dbReference type="Gene3D" id="3.30.40.10">
    <property type="entry name" value="Zinc/RING finger domain, C3HC4 (zinc finger)"/>
    <property type="match status" value="1"/>
</dbReference>
<dbReference type="InterPro" id="IPR001841">
    <property type="entry name" value="Znf_RING"/>
</dbReference>
<protein>
    <submittedName>
        <fullName evidence="4">RING-H2 finger protein ATL2I, putative</fullName>
    </submittedName>
</protein>
<dbReference type="InterPro" id="IPR045899">
    <property type="entry name" value="ATL71-like"/>
</dbReference>
<dbReference type="Proteomes" id="UP000008311">
    <property type="component" value="Unassembled WGS sequence"/>
</dbReference>
<keyword evidence="1" id="KW-0479">Metal-binding</keyword>
<feature type="transmembrane region" description="Helical" evidence="2">
    <location>
        <begin position="16"/>
        <end position="39"/>
    </location>
</feature>